<dbReference type="GO" id="GO:0005886">
    <property type="term" value="C:plasma membrane"/>
    <property type="evidence" value="ECO:0007669"/>
    <property type="project" value="UniProtKB-ARBA"/>
</dbReference>
<dbReference type="eggNOG" id="COG0619">
    <property type="taxonomic scope" value="Bacteria"/>
</dbReference>
<dbReference type="STRING" id="897.B2D07_16015"/>
<evidence type="ECO:0000256" key="6">
    <source>
        <dbReference type="SAM" id="Phobius"/>
    </source>
</evidence>
<evidence type="ECO:0000313" key="7">
    <source>
        <dbReference type="EMBL" id="EPR35968.1"/>
    </source>
</evidence>
<reference evidence="7 8" key="1">
    <citation type="journal article" date="2013" name="Genome Announc.">
        <title>Draft genome sequences for three mercury-methylating, sulfate-reducing bacteria.</title>
        <authorList>
            <person name="Brown S.D."/>
            <person name="Hurt R.A.Jr."/>
            <person name="Gilmour C.C."/>
            <person name="Elias D.A."/>
        </authorList>
    </citation>
    <scope>NUCLEOTIDE SEQUENCE [LARGE SCALE GENOMIC DNA]</scope>
    <source>
        <strain evidence="7 8">DSM 2059</strain>
    </source>
</reference>
<dbReference type="PANTHER" id="PTHR34857">
    <property type="entry name" value="SLL0384 PROTEIN"/>
    <property type="match status" value="1"/>
</dbReference>
<dbReference type="InterPro" id="IPR003339">
    <property type="entry name" value="ABC/ECF_trnsptr_transmembrane"/>
</dbReference>
<comment type="subcellular location">
    <subcellularLocation>
        <location evidence="1">Membrane</location>
        <topology evidence="1">Multi-pass membrane protein</topology>
    </subcellularLocation>
</comment>
<dbReference type="CDD" id="cd16914">
    <property type="entry name" value="EcfT"/>
    <property type="match status" value="1"/>
</dbReference>
<dbReference type="AlphaFoldDB" id="S7UUD2"/>
<feature type="transmembrane region" description="Helical" evidence="6">
    <location>
        <begin position="23"/>
        <end position="55"/>
    </location>
</feature>
<feature type="transmembrane region" description="Helical" evidence="6">
    <location>
        <begin position="67"/>
        <end position="84"/>
    </location>
</feature>
<organism evidence="7 8">
    <name type="scientific">Desulfococcus multivorans DSM 2059</name>
    <dbReference type="NCBI Taxonomy" id="1121405"/>
    <lineage>
        <taxon>Bacteria</taxon>
        <taxon>Pseudomonadati</taxon>
        <taxon>Thermodesulfobacteriota</taxon>
        <taxon>Desulfobacteria</taxon>
        <taxon>Desulfobacterales</taxon>
        <taxon>Desulfococcaceae</taxon>
        <taxon>Desulfococcus</taxon>
    </lineage>
</organism>
<dbReference type="EMBL" id="ATHJ01000105">
    <property type="protein sequence ID" value="EPR35968.1"/>
    <property type="molecule type" value="Genomic_DNA"/>
</dbReference>
<keyword evidence="2" id="KW-1003">Cell membrane</keyword>
<evidence type="ECO:0000256" key="1">
    <source>
        <dbReference type="ARBA" id="ARBA00004141"/>
    </source>
</evidence>
<dbReference type="PANTHER" id="PTHR34857:SF2">
    <property type="entry name" value="SLL0384 PROTEIN"/>
    <property type="match status" value="1"/>
</dbReference>
<dbReference type="Pfam" id="PF02361">
    <property type="entry name" value="CbiQ"/>
    <property type="match status" value="1"/>
</dbReference>
<keyword evidence="5 6" id="KW-0472">Membrane</keyword>
<comment type="caution">
    <text evidence="7">The sequence shown here is derived from an EMBL/GenBank/DDBJ whole genome shotgun (WGS) entry which is preliminary data.</text>
</comment>
<proteinExistence type="predicted"/>
<sequence>MAEITTLGFRPGRSLFHRLDARFKLLCLAVIGIAVLQCGIWGLAGLTVPGLAGIFRLGIPLRSMLKELRYLAVLLFLVFAARALSTPGSVLFSAAGISVTREGVAAGVLVCWRLAGVVLAGIIFIAATRPSEIRGAVIRLLAPIPFIPEQQAGTMISLLVRFIPMILNQARETADAQRARCIECRKNPVFRVATLCIALLRRIFEDAERLVVAMEARCYTEDRTGPRFSATSRDWTALIVTAAACAVAAALPF</sequence>
<evidence type="ECO:0000313" key="8">
    <source>
        <dbReference type="Proteomes" id="UP000014977"/>
    </source>
</evidence>
<evidence type="ECO:0000256" key="4">
    <source>
        <dbReference type="ARBA" id="ARBA00022989"/>
    </source>
</evidence>
<keyword evidence="4 6" id="KW-1133">Transmembrane helix</keyword>
<evidence type="ECO:0000256" key="2">
    <source>
        <dbReference type="ARBA" id="ARBA00022475"/>
    </source>
</evidence>
<name>S7UUD2_DESML</name>
<evidence type="ECO:0000256" key="5">
    <source>
        <dbReference type="ARBA" id="ARBA00023136"/>
    </source>
</evidence>
<feature type="transmembrane region" description="Helical" evidence="6">
    <location>
        <begin position="104"/>
        <end position="127"/>
    </location>
</feature>
<dbReference type="RefSeq" id="WP_020877784.1">
    <property type="nucleotide sequence ID" value="NZ_ATHJ01000105.1"/>
</dbReference>
<keyword evidence="3 6" id="KW-0812">Transmembrane</keyword>
<accession>S7UUD2</accession>
<evidence type="ECO:0000256" key="3">
    <source>
        <dbReference type="ARBA" id="ARBA00022692"/>
    </source>
</evidence>
<gene>
    <name evidence="7" type="ORF">dsmv_0673</name>
</gene>
<keyword evidence="8" id="KW-1185">Reference proteome</keyword>
<dbReference type="Proteomes" id="UP000014977">
    <property type="component" value="Unassembled WGS sequence"/>
</dbReference>
<dbReference type="OrthoDB" id="8075495at2"/>
<dbReference type="InterPro" id="IPR051611">
    <property type="entry name" value="ECF_transporter_component"/>
</dbReference>
<protein>
    <submittedName>
        <fullName evidence="7">ABC-type transporter, integral membrane subunit</fullName>
    </submittedName>
</protein>